<gene>
    <name evidence="5" type="ORF">DWW35_03740</name>
</gene>
<evidence type="ECO:0000259" key="1">
    <source>
        <dbReference type="Pfam" id="PF02980"/>
    </source>
</evidence>
<dbReference type="CDD" id="cd22327">
    <property type="entry name" value="FokI_nuclease-like"/>
    <property type="match status" value="1"/>
</dbReference>
<dbReference type="Pfam" id="PF02980">
    <property type="entry name" value="FokI_dom_2"/>
    <property type="match status" value="1"/>
</dbReference>
<proteinExistence type="predicted"/>
<dbReference type="InterPro" id="IPR015334">
    <property type="entry name" value="FokI_cleavage_dom"/>
</dbReference>
<dbReference type="SUPFAM" id="SSF46785">
    <property type="entry name" value="Winged helix' DNA-binding domain"/>
    <property type="match status" value="3"/>
</dbReference>
<dbReference type="AlphaFoldDB" id="A0AA92W4E5"/>
<dbReference type="Gene3D" id="3.40.91.30">
    <property type="match status" value="1"/>
</dbReference>
<reference evidence="5 6" key="1">
    <citation type="submission" date="2018-08" db="EMBL/GenBank/DDBJ databases">
        <title>A genome reference for cultivated species of the human gut microbiota.</title>
        <authorList>
            <person name="Zou Y."/>
            <person name="Xue W."/>
            <person name="Luo G."/>
        </authorList>
    </citation>
    <scope>NUCLEOTIDE SEQUENCE [LARGE SCALE GENOMIC DNA]</scope>
    <source>
        <strain evidence="5 6">AF15-25</strain>
    </source>
</reference>
<dbReference type="Pfam" id="PF16902">
    <property type="entry name" value="FokI_D3"/>
    <property type="match status" value="1"/>
</dbReference>
<evidence type="ECO:0000313" key="5">
    <source>
        <dbReference type="EMBL" id="RGU99847.1"/>
    </source>
</evidence>
<dbReference type="RefSeq" id="WP_118079210.1">
    <property type="nucleotide sequence ID" value="NZ_QRYP01000005.1"/>
</dbReference>
<dbReference type="InterPro" id="IPR004234">
    <property type="entry name" value="FokI_D1"/>
</dbReference>
<protein>
    <submittedName>
        <fullName evidence="5">Restriction endonuclease</fullName>
    </submittedName>
</protein>
<evidence type="ECO:0000313" key="6">
    <source>
        <dbReference type="Proteomes" id="UP000285236"/>
    </source>
</evidence>
<dbReference type="InterPro" id="IPR011335">
    <property type="entry name" value="Restrct_endonuc-II-like"/>
</dbReference>
<dbReference type="InterPro" id="IPR044945">
    <property type="entry name" value="FokI_dom_1_2"/>
</dbReference>
<keyword evidence="5" id="KW-0255">Endonuclease</keyword>
<evidence type="ECO:0000259" key="2">
    <source>
        <dbReference type="Pfam" id="PF02981"/>
    </source>
</evidence>
<keyword evidence="5" id="KW-0540">Nuclease</keyword>
<dbReference type="GO" id="GO:0009036">
    <property type="term" value="F:type II site-specific deoxyribonuclease activity"/>
    <property type="evidence" value="ECO:0007669"/>
    <property type="project" value="InterPro"/>
</dbReference>
<dbReference type="SUPFAM" id="SSF52980">
    <property type="entry name" value="Restriction endonuclease-like"/>
    <property type="match status" value="1"/>
</dbReference>
<dbReference type="InterPro" id="IPR031655">
    <property type="entry name" value="FokI_D3"/>
</dbReference>
<dbReference type="CDD" id="cd00941">
    <property type="entry name" value="FokI_N"/>
    <property type="match status" value="1"/>
</dbReference>
<keyword evidence="5" id="KW-0378">Hydrolase</keyword>
<dbReference type="Gene3D" id="1.10.10.10">
    <property type="entry name" value="Winged helix-like DNA-binding domain superfamily/Winged helix DNA-binding domain"/>
    <property type="match status" value="1"/>
</dbReference>
<comment type="caution">
    <text evidence="5">The sequence shown here is derived from an EMBL/GenBank/DDBJ whole genome shotgun (WGS) entry which is preliminary data.</text>
</comment>
<accession>A0AA92W4E5</accession>
<dbReference type="Gene3D" id="3.90.241.10">
    <property type="entry name" value="Foki Restriction Endonuclease, Chain A, domain 1"/>
    <property type="match status" value="1"/>
</dbReference>
<dbReference type="InterPro" id="IPR036388">
    <property type="entry name" value="WH-like_DNA-bd_sf"/>
</dbReference>
<dbReference type="InterPro" id="IPR004233">
    <property type="entry name" value="FokI_D2"/>
</dbReference>
<sequence length="593" mass="67424">MATRTFGWIQNPSSTDTLKDILGLFVQGSKFHTYMTEERLPLLASAGLFQTPNLYLEFQKILRANKPIAYNVLKGKGAGGGSRKNAKCSGLAQAAVTGQQCQTYTIDNKIVKIKKPYTDDWTADGFIRWAVSLGFLNYNYSDDTCSITLLGIDFVNAENTKEKNDILGRAFLSYPPVCRVMGLLCKYQHMTKFEIGAKLGFTDEAGFTSFPQNIWVQAYEEATDANEKKKLRSDTEGSSDKYARMICNWLESIGWVSKKPKTVKETFGSKTYECEITSAFEITAMGIINYRKAIGMSKSPRIPKIVYREMLASRASDANYLRMRRTLIIEFLSKHKAKTIEEIVSFLATKGIQEKATTIRDDMTGLINIGLDIENEGDTYKLRDIITKLRFYEENITKETTDAIVVKDRARVRLHNINHKYLTLIDYAFSGKNNCTEFEIYTIDLLVNELAFNGIHLGGTRKPDGIFDYNQQGIIIDNKAYSKGFTITRSMADEMVRYVQENNDRNPERNKTQWWLNFGDNVNHFNFVFISSMFKSEVKHMLNNIKQSTGVDGCVLTAENLLYFADAIKGGTVKRTDFINLFGKNDELVYPYN</sequence>
<dbReference type="GO" id="GO:0009307">
    <property type="term" value="P:DNA restriction-modification system"/>
    <property type="evidence" value="ECO:0007669"/>
    <property type="project" value="InterPro"/>
</dbReference>
<feature type="domain" description="FokI recognition" evidence="2">
    <location>
        <begin position="4"/>
        <end position="157"/>
    </location>
</feature>
<dbReference type="GO" id="GO:0003677">
    <property type="term" value="F:DNA binding"/>
    <property type="evidence" value="ECO:0007669"/>
    <property type="project" value="InterPro"/>
</dbReference>
<dbReference type="EMBL" id="QRYP01000005">
    <property type="protein sequence ID" value="RGU99847.1"/>
    <property type="molecule type" value="Genomic_DNA"/>
</dbReference>
<dbReference type="Proteomes" id="UP000285236">
    <property type="component" value="Unassembled WGS sequence"/>
</dbReference>
<evidence type="ECO:0000259" key="3">
    <source>
        <dbReference type="Pfam" id="PF09254"/>
    </source>
</evidence>
<dbReference type="Pfam" id="PF02981">
    <property type="entry name" value="FokI_D1"/>
    <property type="match status" value="1"/>
</dbReference>
<evidence type="ECO:0000259" key="4">
    <source>
        <dbReference type="Pfam" id="PF16902"/>
    </source>
</evidence>
<feature type="domain" description="FokI D3" evidence="4">
    <location>
        <begin position="311"/>
        <end position="377"/>
    </location>
</feature>
<dbReference type="InterPro" id="IPR036390">
    <property type="entry name" value="WH_DNA-bd_sf"/>
</dbReference>
<feature type="domain" description="FokI recognition" evidence="1">
    <location>
        <begin position="165"/>
        <end position="295"/>
    </location>
</feature>
<organism evidence="5 6">
    <name type="scientific">Segatella copri</name>
    <dbReference type="NCBI Taxonomy" id="165179"/>
    <lineage>
        <taxon>Bacteria</taxon>
        <taxon>Pseudomonadati</taxon>
        <taxon>Bacteroidota</taxon>
        <taxon>Bacteroidia</taxon>
        <taxon>Bacteroidales</taxon>
        <taxon>Prevotellaceae</taxon>
        <taxon>Segatella</taxon>
    </lineage>
</organism>
<feature type="domain" description="FokI cleavage" evidence="3">
    <location>
        <begin position="407"/>
        <end position="566"/>
    </location>
</feature>
<name>A0AA92W4E5_9BACT</name>
<dbReference type="Pfam" id="PF09254">
    <property type="entry name" value="FokI_cleav_dom"/>
    <property type="match status" value="1"/>
</dbReference>